<sequence length="1183" mass="138728">MNKNKSLSCRPAACQYPIGNNQKCGETQTLEIIKEFRQLYENKMKQIDAEGGGDCVSGLQAKLDLQHEWIRDLTEQNEMLVKTVEELESEATERVLMLEEKLRNSAKNGCEVMQKYRDFSLSINLDETFQKLVYLQSDLRNILEFIRRVREEDNWNTDGLEFYNVKCEDLLGDFCENDVNGHLNKYKISQKLKEKNEEIEELKRRSIDAANECDRCKIKIEELQQESDALKKAVFVTKRQFEDLEGKSNAYENERDEYRQKHRESVELAEKMGMHFASEKENYEKMKIEYEEALTALVQKCQEYERLAQSCGMSFEECRHRIETYESLQAELESVKKEHRNSLDQVIALNAENRSQNEKISHLQEALSQKECLEVVHVASNDTNTETSSICLKEEKEAEYQLRVTELENMLEKTQKEREIERGKRNQEALNLKQTISELEKALRNSQIRSESLQKAVDLYQNSVNVLEASEERSKIEISQQRQTILNLQEALITSKHQLNELQQKSSSEINNYIQYINHLQNLYTLLENRCHFYNDEANNLSGLVEYLRDINIDLEVENFGFVQDVAMLETRLLKYQQMYKSFEECTCGLKNEVLKLQSEKQQLDHMNERIKQELVQIACELRATQNIAGDSNEIQNMLKKANEELQHQLEVIQQELVRETKINHINAERIEELQQMLGQKTLEVNTCEDAIYNTQKKLDITLCCNKELKCELAQLLNQIKDYEQESAISEERSDYCQKEIESCRGNLTELRDKLLKMKDLLNQKIEQNKKLEADFRVQCNTIDCLKKQLEGSKVHYEDDLIDLKHTIQELNEKLTRTENNYQNLHEDYKKSQAQIIEITQREAKLQQENSRYEKEFVEKLQVLKMEEARLSECLNQLETESSILRSELMKKDHQMNLSQEEIITLKNEANKLYQANNKLQKENEMLTSQIAQLQNTTVISEEQFKEKSAQVDHCLCEIKRLQDEKTSLETKNKNFKKELHSLQHQYRDLDDKYQQLNDSVITLQMEVVDHKMCRDEICVESRNVITNVRAWLQDQALINEKLTQKLQDDEFLIDKLKQHNAYLQSKCACCLKGTCKRQRGGCQATQSQTTPSNASMKQNASKVLWNSSSQGSGSVSPNSTDSNNFDWYVYEEYNEEQFVEEDSSLLNHCLKKVESINEELQKSNKFWQSKMIGNDYVVTRDQ</sequence>
<feature type="coiled-coil region" evidence="1">
    <location>
        <begin position="590"/>
        <end position="663"/>
    </location>
</feature>
<keyword evidence="1" id="KW-0175">Coiled coil</keyword>
<evidence type="ECO:0000313" key="3">
    <source>
        <dbReference type="EMBL" id="KAF2903682.1"/>
    </source>
</evidence>
<dbReference type="EMBL" id="VTPC01000956">
    <property type="protein sequence ID" value="KAF2903682.1"/>
    <property type="molecule type" value="Genomic_DNA"/>
</dbReference>
<keyword evidence="4" id="KW-1185">Reference proteome</keyword>
<evidence type="ECO:0000259" key="2">
    <source>
        <dbReference type="Pfam" id="PF24319"/>
    </source>
</evidence>
<feature type="coiled-coil region" evidence="1">
    <location>
        <begin position="185"/>
        <end position="366"/>
    </location>
</feature>
<evidence type="ECO:0000256" key="1">
    <source>
        <dbReference type="SAM" id="Coils"/>
    </source>
</evidence>
<dbReference type="InterPro" id="IPR055914">
    <property type="entry name" value="DUF7491"/>
</dbReference>
<organism evidence="3 4">
    <name type="scientific">Ignelater luminosus</name>
    <name type="common">Cucubano</name>
    <name type="synonym">Pyrophorus luminosus</name>
    <dbReference type="NCBI Taxonomy" id="2038154"/>
    <lineage>
        <taxon>Eukaryota</taxon>
        <taxon>Metazoa</taxon>
        <taxon>Ecdysozoa</taxon>
        <taxon>Arthropoda</taxon>
        <taxon>Hexapoda</taxon>
        <taxon>Insecta</taxon>
        <taxon>Pterygota</taxon>
        <taxon>Neoptera</taxon>
        <taxon>Endopterygota</taxon>
        <taxon>Coleoptera</taxon>
        <taxon>Polyphaga</taxon>
        <taxon>Elateriformia</taxon>
        <taxon>Elateroidea</taxon>
        <taxon>Elateridae</taxon>
        <taxon>Agrypninae</taxon>
        <taxon>Pyrophorini</taxon>
        <taxon>Ignelater</taxon>
    </lineage>
</organism>
<proteinExistence type="predicted"/>
<feature type="coiled-coil region" evidence="1">
    <location>
        <begin position="706"/>
        <end position="1007"/>
    </location>
</feature>
<feature type="coiled-coil region" evidence="1">
    <location>
        <begin position="397"/>
        <end position="456"/>
    </location>
</feature>
<dbReference type="AlphaFoldDB" id="A0A8K0DI63"/>
<accession>A0A8K0DI63</accession>
<evidence type="ECO:0000313" key="4">
    <source>
        <dbReference type="Proteomes" id="UP000801492"/>
    </source>
</evidence>
<dbReference type="Pfam" id="PF24319">
    <property type="entry name" value="DUF7491"/>
    <property type="match status" value="1"/>
</dbReference>
<dbReference type="Proteomes" id="UP000801492">
    <property type="component" value="Unassembled WGS sequence"/>
</dbReference>
<dbReference type="OrthoDB" id="6350415at2759"/>
<gene>
    <name evidence="3" type="ORF">ILUMI_02477</name>
</gene>
<protein>
    <recommendedName>
        <fullName evidence="2">DUF7491 domain-containing protein</fullName>
    </recommendedName>
</protein>
<comment type="caution">
    <text evidence="3">The sequence shown here is derived from an EMBL/GenBank/DDBJ whole genome shotgun (WGS) entry which is preliminary data.</text>
</comment>
<feature type="domain" description="DUF7491" evidence="2">
    <location>
        <begin position="918"/>
        <end position="998"/>
    </location>
</feature>
<name>A0A8K0DI63_IGNLU</name>
<reference evidence="3" key="1">
    <citation type="submission" date="2019-08" db="EMBL/GenBank/DDBJ databases">
        <title>The genome of the North American firefly Photinus pyralis.</title>
        <authorList>
            <consortium name="Photinus pyralis genome working group"/>
            <person name="Fallon T.R."/>
            <person name="Sander Lower S.E."/>
            <person name="Weng J.-K."/>
        </authorList>
    </citation>
    <scope>NUCLEOTIDE SEQUENCE</scope>
    <source>
        <strain evidence="3">TRF0915ILg1</strain>
        <tissue evidence="3">Whole body</tissue>
    </source>
</reference>